<dbReference type="PANTHER" id="PTHR42983">
    <property type="entry name" value="DINITROGENASE IRON-MOLYBDENUM COFACTOR PROTEIN-RELATED"/>
    <property type="match status" value="1"/>
</dbReference>
<dbReference type="EMBL" id="CP002085">
    <property type="protein sequence ID" value="ADK85541.1"/>
    <property type="molecule type" value="Genomic_DNA"/>
</dbReference>
<dbReference type="OrthoDB" id="9807451at2"/>
<dbReference type="KEGG" id="dbr:Deba_2177"/>
<feature type="domain" description="Dinitrogenase iron-molybdenum cofactor biosynthesis" evidence="1">
    <location>
        <begin position="14"/>
        <end position="104"/>
    </location>
</feature>
<evidence type="ECO:0000313" key="3">
    <source>
        <dbReference type="Proteomes" id="UP000009047"/>
    </source>
</evidence>
<reference evidence="2 3" key="1">
    <citation type="journal article" date="2010" name="Stand. Genomic Sci.">
        <title>Complete genome sequence of Desulfarculus baarsii type strain (2st14).</title>
        <authorList>
            <person name="Sun H."/>
            <person name="Spring S."/>
            <person name="Lapidus A."/>
            <person name="Davenport K."/>
            <person name="Del Rio T.G."/>
            <person name="Tice H."/>
            <person name="Nolan M."/>
            <person name="Copeland A."/>
            <person name="Cheng J.F."/>
            <person name="Lucas S."/>
            <person name="Tapia R."/>
            <person name="Goodwin L."/>
            <person name="Pitluck S."/>
            <person name="Ivanova N."/>
            <person name="Pagani I."/>
            <person name="Mavromatis K."/>
            <person name="Ovchinnikova G."/>
            <person name="Pati A."/>
            <person name="Chen A."/>
            <person name="Palaniappan K."/>
            <person name="Hauser L."/>
            <person name="Chang Y.J."/>
            <person name="Jeffries C.D."/>
            <person name="Detter J.C."/>
            <person name="Han C."/>
            <person name="Rohde M."/>
            <person name="Brambilla E."/>
            <person name="Goker M."/>
            <person name="Woyke T."/>
            <person name="Bristow J."/>
            <person name="Eisen J.A."/>
            <person name="Markowitz V."/>
            <person name="Hugenholtz P."/>
            <person name="Kyrpides N.C."/>
            <person name="Klenk H.P."/>
            <person name="Land M."/>
        </authorList>
    </citation>
    <scope>NUCLEOTIDE SEQUENCE [LARGE SCALE GENOMIC DNA]</scope>
    <source>
        <strain evidence="3">ATCC 33931 / DSM 2075 / LMG 7858 / VKM B-1802 / 2st14</strain>
    </source>
</reference>
<organism evidence="2 3">
    <name type="scientific">Desulfarculus baarsii (strain ATCC 33931 / DSM 2075 / LMG 7858 / VKM B-1802 / 2st14)</name>
    <dbReference type="NCBI Taxonomy" id="644282"/>
    <lineage>
        <taxon>Bacteria</taxon>
        <taxon>Pseudomonadati</taxon>
        <taxon>Thermodesulfobacteriota</taxon>
        <taxon>Desulfarculia</taxon>
        <taxon>Desulfarculales</taxon>
        <taxon>Desulfarculaceae</taxon>
        <taxon>Desulfarculus</taxon>
    </lineage>
</organism>
<dbReference type="AlphaFoldDB" id="E1QIZ8"/>
<dbReference type="InterPro" id="IPR003731">
    <property type="entry name" value="Di-Nase_FeMo-co_biosynth"/>
</dbReference>
<dbReference type="Gene3D" id="3.30.420.130">
    <property type="entry name" value="Dinitrogenase iron-molybdenum cofactor biosynthesis domain"/>
    <property type="match status" value="1"/>
</dbReference>
<dbReference type="STRING" id="644282.Deba_2177"/>
<dbReference type="HOGENOM" id="CLU_104194_0_0_7"/>
<gene>
    <name evidence="2" type="ordered locus">Deba_2177</name>
</gene>
<dbReference type="Proteomes" id="UP000009047">
    <property type="component" value="Chromosome"/>
</dbReference>
<dbReference type="RefSeq" id="WP_013258982.1">
    <property type="nucleotide sequence ID" value="NC_014365.1"/>
</dbReference>
<keyword evidence="3" id="KW-1185">Reference proteome</keyword>
<dbReference type="PANTHER" id="PTHR42983:SF1">
    <property type="entry name" value="IRON-MOLYBDENUM PROTEIN"/>
    <property type="match status" value="1"/>
</dbReference>
<protein>
    <submittedName>
        <fullName evidence="2">Dinitrogenase iron-molybdenum cofactor biosynthesis protein</fullName>
    </submittedName>
</protein>
<dbReference type="Pfam" id="PF02579">
    <property type="entry name" value="Nitro_FeMo-Co"/>
    <property type="match status" value="1"/>
</dbReference>
<accession>E1QIZ8</accession>
<dbReference type="InterPro" id="IPR036105">
    <property type="entry name" value="DiNase_FeMo-co_biosyn_sf"/>
</dbReference>
<evidence type="ECO:0000259" key="1">
    <source>
        <dbReference type="Pfam" id="PF02579"/>
    </source>
</evidence>
<name>E1QIZ8_DESB2</name>
<evidence type="ECO:0000313" key="2">
    <source>
        <dbReference type="EMBL" id="ADK85541.1"/>
    </source>
</evidence>
<dbReference type="eggNOG" id="COG1433">
    <property type="taxonomic scope" value="Bacteria"/>
</dbReference>
<proteinExistence type="predicted"/>
<dbReference type="SUPFAM" id="SSF53146">
    <property type="entry name" value="Nitrogenase accessory factor-like"/>
    <property type="match status" value="1"/>
</dbReference>
<sequence>MSKIAVSSQGDSLESLVDPRFGRAANFLVIDPATMRFDVLSNSQARGMGQGAGIQAAEMVAKSGAKTVISGIVGPKAWQALRAAGLDVVQEATGSVGEAVKAFIEGRLKVSAEPMGGGW</sequence>